<dbReference type="RefSeq" id="WP_211469863.1">
    <property type="nucleotide sequence ID" value="NZ_JAGSXH010000087.1"/>
</dbReference>
<gene>
    <name evidence="8" type="primary">priA</name>
    <name evidence="10" type="ORF">KGA66_20830</name>
</gene>
<protein>
    <recommendedName>
        <fullName evidence="8">Probable replication restart protein PriA</fullName>
    </recommendedName>
    <alternativeName>
        <fullName evidence="8">Putative ATP-dependent DNA helicase PriA</fullName>
    </alternativeName>
</protein>
<dbReference type="InterPro" id="IPR041222">
    <property type="entry name" value="PriA_3primeBD"/>
</dbReference>
<dbReference type="GO" id="GO:0005524">
    <property type="term" value="F:ATP binding"/>
    <property type="evidence" value="ECO:0007669"/>
    <property type="project" value="UniProtKB-UniRule"/>
</dbReference>
<dbReference type="GO" id="GO:0043138">
    <property type="term" value="F:3'-5' DNA helicase activity"/>
    <property type="evidence" value="ECO:0007669"/>
    <property type="project" value="TreeGrafter"/>
</dbReference>
<evidence type="ECO:0000313" key="11">
    <source>
        <dbReference type="Proteomes" id="UP000677913"/>
    </source>
</evidence>
<keyword evidence="6 8" id="KW-0067">ATP-binding</keyword>
<keyword evidence="11" id="KW-1185">Reference proteome</keyword>
<keyword evidence="2 8" id="KW-0235">DNA replication</keyword>
<evidence type="ECO:0000256" key="3">
    <source>
        <dbReference type="ARBA" id="ARBA00022723"/>
    </source>
</evidence>
<evidence type="ECO:0000256" key="7">
    <source>
        <dbReference type="ARBA" id="ARBA00023125"/>
    </source>
</evidence>
<dbReference type="GO" id="GO:0003677">
    <property type="term" value="F:DNA binding"/>
    <property type="evidence" value="ECO:0007669"/>
    <property type="project" value="UniProtKB-UniRule"/>
</dbReference>
<feature type="binding site" evidence="8">
    <location>
        <position position="451"/>
    </location>
    <ligand>
        <name>Zn(2+)</name>
        <dbReference type="ChEBI" id="CHEBI:29105"/>
        <label>1</label>
    </ligand>
</feature>
<organism evidence="10 11">
    <name type="scientific">Actinocrinis puniceicyclus</name>
    <dbReference type="NCBI Taxonomy" id="977794"/>
    <lineage>
        <taxon>Bacteria</taxon>
        <taxon>Bacillati</taxon>
        <taxon>Actinomycetota</taxon>
        <taxon>Actinomycetes</taxon>
        <taxon>Catenulisporales</taxon>
        <taxon>Actinospicaceae</taxon>
        <taxon>Actinocrinis</taxon>
    </lineage>
</organism>
<keyword evidence="1 8" id="KW-0639">Primosome</keyword>
<comment type="subunit">
    <text evidence="8">Component of the replication restart primosome.</text>
</comment>
<dbReference type="Proteomes" id="UP000677913">
    <property type="component" value="Unassembled WGS sequence"/>
</dbReference>
<feature type="binding site" evidence="8">
    <location>
        <position position="439"/>
    </location>
    <ligand>
        <name>Zn(2+)</name>
        <dbReference type="ChEBI" id="CHEBI:29105"/>
        <label>2</label>
    </ligand>
</feature>
<name>A0A8J7WT34_9ACTN</name>
<accession>A0A8J7WT34</accession>
<proteinExistence type="inferred from homology"/>
<feature type="domain" description="Primosomal protein N' 3' DNA-binding" evidence="9">
    <location>
        <begin position="40"/>
        <end position="139"/>
    </location>
</feature>
<reference evidence="10" key="1">
    <citation type="submission" date="2021-04" db="EMBL/GenBank/DDBJ databases">
        <title>Genome based classification of Actinospica acidithermotolerans sp. nov., an actinobacterium isolated from an Indonesian hot spring.</title>
        <authorList>
            <person name="Kusuma A.B."/>
            <person name="Putra K.E."/>
            <person name="Nafisah S."/>
            <person name="Loh J."/>
            <person name="Nouioui I."/>
            <person name="Goodfellow M."/>
        </authorList>
    </citation>
    <scope>NUCLEOTIDE SEQUENCE</scope>
    <source>
        <strain evidence="10">DSM 45618</strain>
    </source>
</reference>
<evidence type="ECO:0000256" key="1">
    <source>
        <dbReference type="ARBA" id="ARBA00022515"/>
    </source>
</evidence>
<evidence type="ECO:0000313" key="10">
    <source>
        <dbReference type="EMBL" id="MBS2965507.1"/>
    </source>
</evidence>
<dbReference type="InterPro" id="IPR005259">
    <property type="entry name" value="PriA"/>
</dbReference>
<dbReference type="Gene3D" id="3.40.1440.60">
    <property type="entry name" value="PriA, 3(prime) DNA-binding domain"/>
    <property type="match status" value="1"/>
</dbReference>
<evidence type="ECO:0000256" key="5">
    <source>
        <dbReference type="ARBA" id="ARBA00022833"/>
    </source>
</evidence>
<dbReference type="PANTHER" id="PTHR30580:SF0">
    <property type="entry name" value="PRIMOSOMAL PROTEIN N"/>
    <property type="match status" value="1"/>
</dbReference>
<comment type="cofactor">
    <cofactor evidence="8">
        <name>Zn(2+)</name>
        <dbReference type="ChEBI" id="CHEBI:29105"/>
    </cofactor>
    <text evidence="8">Binds 2 zinc ions per subunit.</text>
</comment>
<dbReference type="GO" id="GO:0006269">
    <property type="term" value="P:DNA replication, synthesis of primer"/>
    <property type="evidence" value="ECO:0007669"/>
    <property type="project" value="UniProtKB-KW"/>
</dbReference>
<feature type="binding site" evidence="8">
    <location>
        <position position="424"/>
    </location>
    <ligand>
        <name>Zn(2+)</name>
        <dbReference type="ChEBI" id="CHEBI:29105"/>
        <label>2</label>
    </ligand>
</feature>
<dbReference type="Pfam" id="PF17764">
    <property type="entry name" value="PriA_3primeBD"/>
    <property type="match status" value="1"/>
</dbReference>
<dbReference type="EMBL" id="JAGSXH010000087">
    <property type="protein sequence ID" value="MBS2965507.1"/>
    <property type="molecule type" value="Genomic_DNA"/>
</dbReference>
<dbReference type="Gene3D" id="3.40.50.300">
    <property type="entry name" value="P-loop containing nucleotide triphosphate hydrolases"/>
    <property type="match status" value="1"/>
</dbReference>
<comment type="caution">
    <text evidence="8">As this protein does not have any detectable helicase domains, it probably does not have helicase activity.</text>
</comment>
<feature type="binding site" evidence="8">
    <location>
        <position position="421"/>
    </location>
    <ligand>
        <name>Zn(2+)</name>
        <dbReference type="ChEBI" id="CHEBI:29105"/>
        <label>2</label>
    </ligand>
</feature>
<keyword evidence="5 8" id="KW-0862">Zinc</keyword>
<dbReference type="GO" id="GO:0008270">
    <property type="term" value="F:zinc ion binding"/>
    <property type="evidence" value="ECO:0007669"/>
    <property type="project" value="UniProtKB-UniRule"/>
</dbReference>
<comment type="function">
    <text evidence="8">Initiates the restart of stalled replication forks, which reloads the replicative helicase on sites other than the origin of replication. Recognizes and binds to abandoned replication forks and remodels them to uncover a helicase loading site. Promotes assembly of the primosome at these replication forks.</text>
</comment>
<evidence type="ECO:0000256" key="6">
    <source>
        <dbReference type="ARBA" id="ARBA00022840"/>
    </source>
</evidence>
<dbReference type="HAMAP" id="MF_00983">
    <property type="entry name" value="PriA"/>
    <property type="match status" value="1"/>
</dbReference>
<sequence>MDHAGEQMALVRAEAAHGKARAASAPPAALIPAQRRPVARVVVDVEPVHLDRLWDYTVPQRLAEQAQPGVRVRVRFAGQLVDGYLWERAEQTEFGGRLAPLHSVVSPEPVLTPEIGRLVRTVADAYAGTVSDVLRLAIPPRHARAEKAAPRPAAVEPPAPYDPQPWKYYANGPELLTALAAGHSPRAVWTALAGSLAPDWARALAAAVHATLNSGRSAVVVVPDGRDVGRMDVVLTELLGPGRHVALTADLGAGERYSRWLAAKRGAVRCVVGTRAAMFVPLPDLGLVALWDDGDSSLADRTAPYPHVREVLTIRAHQTGAAALIGGYAVTAEAAQLVARRWARPVAAPRAVVREHAPMVRTADPDREAARDAGAAIARIPALAWGVARDGLQRGPVLVQVPRTGYLPALACVRCRQPAHCAHCRGPLALAGSGDSARCRWCNRIAGHWRCDRCGASRFRARATGAARSAEELGRAFPGVPVRLSRGGAILTEVGPQPALVVATPGAEPPAAGGYAAALLLDGDLLLGVPTLRAAEQALRRWLAAAALVRPASDGGVVAVAAEPTAAPVQALVRWDPAAFARRELADRADLGYPPAARIAELTAPYAALDEFMTAFAPPQGAEILGPTPAPGGGESGEQLHRVLIRCPRAAGRPLVEALKATQGVRSARKAPAHVRIRIDPADLA</sequence>
<keyword evidence="4 8" id="KW-0547">Nucleotide-binding</keyword>
<comment type="caution">
    <text evidence="10">The sequence shown here is derived from an EMBL/GenBank/DDBJ whole genome shotgun (WGS) entry which is preliminary data.</text>
</comment>
<comment type="similarity">
    <text evidence="8">Belongs to the helicase family. PriA subfamily.</text>
</comment>
<feature type="binding site" evidence="8">
    <location>
        <position position="412"/>
    </location>
    <ligand>
        <name>Zn(2+)</name>
        <dbReference type="ChEBI" id="CHEBI:29105"/>
        <label>1</label>
    </ligand>
</feature>
<keyword evidence="7 8" id="KW-0238">DNA-binding</keyword>
<dbReference type="AlphaFoldDB" id="A0A8J7WT34"/>
<keyword evidence="3 8" id="KW-0479">Metal-binding</keyword>
<feature type="binding site" evidence="8">
    <location>
        <position position="442"/>
    </location>
    <ligand>
        <name>Zn(2+)</name>
        <dbReference type="ChEBI" id="CHEBI:29105"/>
        <label>2</label>
    </ligand>
</feature>
<evidence type="ECO:0000256" key="4">
    <source>
        <dbReference type="ARBA" id="ARBA00022741"/>
    </source>
</evidence>
<feature type="binding site" evidence="8">
    <location>
        <position position="415"/>
    </location>
    <ligand>
        <name>Zn(2+)</name>
        <dbReference type="ChEBI" id="CHEBI:29105"/>
        <label>1</label>
    </ligand>
</feature>
<evidence type="ECO:0000259" key="9">
    <source>
        <dbReference type="Pfam" id="PF17764"/>
    </source>
</evidence>
<feature type="binding site" evidence="8">
    <location>
        <position position="454"/>
    </location>
    <ligand>
        <name>Zn(2+)</name>
        <dbReference type="ChEBI" id="CHEBI:29105"/>
        <label>1</label>
    </ligand>
</feature>
<evidence type="ECO:0000256" key="8">
    <source>
        <dbReference type="HAMAP-Rule" id="MF_00983"/>
    </source>
</evidence>
<evidence type="ECO:0000256" key="2">
    <source>
        <dbReference type="ARBA" id="ARBA00022705"/>
    </source>
</evidence>
<dbReference type="InterPro" id="IPR027417">
    <property type="entry name" value="P-loop_NTPase"/>
</dbReference>
<dbReference type="SUPFAM" id="SSF52540">
    <property type="entry name" value="P-loop containing nucleoside triphosphate hydrolases"/>
    <property type="match status" value="1"/>
</dbReference>
<dbReference type="GO" id="GO:0006302">
    <property type="term" value="P:double-strand break repair"/>
    <property type="evidence" value="ECO:0007669"/>
    <property type="project" value="InterPro"/>
</dbReference>
<dbReference type="InterPro" id="IPR042115">
    <property type="entry name" value="PriA_3primeBD_sf"/>
</dbReference>
<dbReference type="PANTHER" id="PTHR30580">
    <property type="entry name" value="PRIMOSOMAL PROTEIN N"/>
    <property type="match status" value="1"/>
</dbReference>
<dbReference type="GO" id="GO:0006270">
    <property type="term" value="P:DNA replication initiation"/>
    <property type="evidence" value="ECO:0007669"/>
    <property type="project" value="TreeGrafter"/>
</dbReference>
<dbReference type="GO" id="GO:1990077">
    <property type="term" value="C:primosome complex"/>
    <property type="evidence" value="ECO:0007669"/>
    <property type="project" value="UniProtKB-UniRule"/>
</dbReference>
<dbReference type="GO" id="GO:0006310">
    <property type="term" value="P:DNA recombination"/>
    <property type="evidence" value="ECO:0007669"/>
    <property type="project" value="InterPro"/>
</dbReference>